<gene>
    <name evidence="2" type="ORF">HZI73_06030</name>
</gene>
<proteinExistence type="predicted"/>
<evidence type="ECO:0000256" key="1">
    <source>
        <dbReference type="SAM" id="MobiDB-lite"/>
    </source>
</evidence>
<dbReference type="RefSeq" id="WP_212697356.1">
    <property type="nucleotide sequence ID" value="NZ_CP058649.1"/>
</dbReference>
<evidence type="ECO:0000313" key="2">
    <source>
        <dbReference type="EMBL" id="QUI21886.1"/>
    </source>
</evidence>
<dbReference type="Proteomes" id="UP000683246">
    <property type="component" value="Chromosome"/>
</dbReference>
<feature type="compositionally biased region" description="Polar residues" evidence="1">
    <location>
        <begin position="1"/>
        <end position="10"/>
    </location>
</feature>
<evidence type="ECO:0000313" key="3">
    <source>
        <dbReference type="Proteomes" id="UP000683246"/>
    </source>
</evidence>
<protein>
    <submittedName>
        <fullName evidence="2">GyrI-like domain-containing protein</fullName>
    </submittedName>
</protein>
<reference evidence="2" key="1">
    <citation type="submission" date="2020-07" db="EMBL/GenBank/DDBJ databases">
        <title>Vallitalea pronyensis genome.</title>
        <authorList>
            <person name="Postec A."/>
        </authorList>
    </citation>
    <scope>NUCLEOTIDE SEQUENCE</scope>
    <source>
        <strain evidence="2">FatNI3</strain>
    </source>
</reference>
<keyword evidence="3" id="KW-1185">Reference proteome</keyword>
<dbReference type="KEGG" id="vpy:HZI73_06030"/>
<name>A0A8J8MI53_9FIRM</name>
<dbReference type="AlphaFoldDB" id="A0A8J8MI53"/>
<accession>A0A8J8MI53</accession>
<feature type="region of interest" description="Disordered" evidence="1">
    <location>
        <begin position="1"/>
        <end position="22"/>
    </location>
</feature>
<dbReference type="InterPro" id="IPR011256">
    <property type="entry name" value="Reg_factor_effector_dom_sf"/>
</dbReference>
<dbReference type="Gene3D" id="3.20.80.10">
    <property type="entry name" value="Regulatory factor, effector binding domain"/>
    <property type="match status" value="1"/>
</dbReference>
<dbReference type="EMBL" id="CP058649">
    <property type="protein sequence ID" value="QUI21886.1"/>
    <property type="molecule type" value="Genomic_DNA"/>
</dbReference>
<sequence>MSTAKNQKPQHTPEGYRPNNTPTIINMVKEIKDKQNVKEVFIEQINPHTHIVDRVETKIVGIKIVFSAESRGLPMRIGTNTDKTMAEKYISNGTIKLLSDIIKIENPEVIGVRTHIEGAGAYHLIIGIVVEDFEQLPEHLPEDTVTFVCPPCRYAKFNINERNLKHRTGYGERMMADEYFVNGFRTDTNYVYNKQGFPFYVYDDTGDVLMKYEPIKTPKSPAEKFDSTIFKVVSIPDILCACSMTPPDSEEDVIFKYFSIQNQVSKLECSYMYNDDYYGFPTNTPIKGKYNSYFGSRVSSFDGLPDTVEKMIISGGIYLHISQLEFNGDNPIMLYNIAFNHLVELFLNKNPDYEQDQSKHIFARFRQANAASIFVPLTYKSV</sequence>
<organism evidence="2 3">
    <name type="scientific">Vallitalea pronyensis</name>
    <dbReference type="NCBI Taxonomy" id="1348613"/>
    <lineage>
        <taxon>Bacteria</taxon>
        <taxon>Bacillati</taxon>
        <taxon>Bacillota</taxon>
        <taxon>Clostridia</taxon>
        <taxon>Lachnospirales</taxon>
        <taxon>Vallitaleaceae</taxon>
        <taxon>Vallitalea</taxon>
    </lineage>
</organism>